<dbReference type="PANTHER" id="PTHR30146:SF153">
    <property type="entry name" value="LACTOSE OPERON REPRESSOR"/>
    <property type="match status" value="1"/>
</dbReference>
<dbReference type="Gene3D" id="3.40.50.2300">
    <property type="match status" value="2"/>
</dbReference>
<dbReference type="CDD" id="cd01392">
    <property type="entry name" value="HTH_LacI"/>
    <property type="match status" value="1"/>
</dbReference>
<keyword evidence="3" id="KW-0804">Transcription</keyword>
<dbReference type="InterPro" id="IPR028082">
    <property type="entry name" value="Peripla_BP_I"/>
</dbReference>
<dbReference type="Pfam" id="PF00356">
    <property type="entry name" value="LacI"/>
    <property type="match status" value="1"/>
</dbReference>
<dbReference type="InterPro" id="IPR046335">
    <property type="entry name" value="LacI/GalR-like_sensor"/>
</dbReference>
<gene>
    <name evidence="5" type="ORF">N4261_12875</name>
</gene>
<dbReference type="Proteomes" id="UP001064933">
    <property type="component" value="Chromosome"/>
</dbReference>
<proteinExistence type="predicted"/>
<reference evidence="5" key="1">
    <citation type="submission" date="2022-10" db="EMBL/GenBank/DDBJ databases">
        <title>Characterization and whole genome sequencing of a new Roseateles species, isolated from fresh water.</title>
        <authorList>
            <person name="Guliayeva D.Y."/>
            <person name="Akhremchuk A.E."/>
            <person name="Sikolenko M.A."/>
            <person name="Valentovich L.N."/>
            <person name="Sidarenka A.V."/>
        </authorList>
    </citation>
    <scope>NUCLEOTIDE SEQUENCE</scope>
    <source>
        <strain evidence="5">BIM B-1768</strain>
    </source>
</reference>
<dbReference type="InterPro" id="IPR000843">
    <property type="entry name" value="HTH_LacI"/>
</dbReference>
<dbReference type="Gene3D" id="1.10.260.40">
    <property type="entry name" value="lambda repressor-like DNA-binding domains"/>
    <property type="match status" value="1"/>
</dbReference>
<dbReference type="PANTHER" id="PTHR30146">
    <property type="entry name" value="LACI-RELATED TRANSCRIPTIONAL REPRESSOR"/>
    <property type="match status" value="1"/>
</dbReference>
<evidence type="ECO:0000313" key="6">
    <source>
        <dbReference type="Proteomes" id="UP001064933"/>
    </source>
</evidence>
<dbReference type="Pfam" id="PF13377">
    <property type="entry name" value="Peripla_BP_3"/>
    <property type="match status" value="1"/>
</dbReference>
<dbReference type="SUPFAM" id="SSF47413">
    <property type="entry name" value="lambda repressor-like DNA-binding domains"/>
    <property type="match status" value="1"/>
</dbReference>
<evidence type="ECO:0000256" key="3">
    <source>
        <dbReference type="ARBA" id="ARBA00023163"/>
    </source>
</evidence>
<dbReference type="SMART" id="SM00354">
    <property type="entry name" value="HTH_LACI"/>
    <property type="match status" value="1"/>
</dbReference>
<name>A0ABY6B7G9_9BURK</name>
<evidence type="ECO:0000313" key="5">
    <source>
        <dbReference type="EMBL" id="UXH80711.1"/>
    </source>
</evidence>
<keyword evidence="1" id="KW-0805">Transcription regulation</keyword>
<feature type="domain" description="HTH lacI-type" evidence="4">
    <location>
        <begin position="17"/>
        <end position="74"/>
    </location>
</feature>
<dbReference type="SUPFAM" id="SSF53822">
    <property type="entry name" value="Periplasmic binding protein-like I"/>
    <property type="match status" value="1"/>
</dbReference>
<accession>A0ABY6B7G9</accession>
<protein>
    <submittedName>
        <fullName evidence="5">LacI family transcriptional regulator</fullName>
    </submittedName>
</protein>
<organism evidence="5 6">
    <name type="scientific">Roseateles amylovorans</name>
    <dbReference type="NCBI Taxonomy" id="2978473"/>
    <lineage>
        <taxon>Bacteria</taxon>
        <taxon>Pseudomonadati</taxon>
        <taxon>Pseudomonadota</taxon>
        <taxon>Betaproteobacteria</taxon>
        <taxon>Burkholderiales</taxon>
        <taxon>Sphaerotilaceae</taxon>
        <taxon>Roseateles</taxon>
    </lineage>
</organism>
<evidence type="ECO:0000256" key="1">
    <source>
        <dbReference type="ARBA" id="ARBA00023015"/>
    </source>
</evidence>
<sequence length="365" mass="39095">MSTPPSSTKARTTRHAATLADVGREAGVSAMAASAVLNGAKTSARISDETRDRILEAARRLNYRPNATARALTHRRMNTLGLATTLSRDELNQYFLEVFNGVIEAAAELGQNTTVFALPDWAQGAARIPQLCDGRIDGLILLAPLLGAEDARFLPDHTPIVSIHANVDFPGVINLESDEEAGAQAMVSHLLALGHRRILHLAGPSHSLGARRRVDGYRRAHELAGIEPPPDHVVVGDFNTESGRRLLTQWLQAHRGEEMPQAIFAGNDAIAMGCLDVLTARGIAVPQQVSLVGFDDTVLARAARLATVRQPLRELGQRAARLLVDSVDAKLGDAAPPTVTNLVLPTELVVGTTLGAPRSQPLRIE</sequence>
<keyword evidence="2" id="KW-0238">DNA-binding</keyword>
<dbReference type="PROSITE" id="PS50932">
    <property type="entry name" value="HTH_LACI_2"/>
    <property type="match status" value="1"/>
</dbReference>
<dbReference type="RefSeq" id="WP_261760528.1">
    <property type="nucleotide sequence ID" value="NZ_CP104562.2"/>
</dbReference>
<dbReference type="CDD" id="cd06267">
    <property type="entry name" value="PBP1_LacI_sugar_binding-like"/>
    <property type="match status" value="1"/>
</dbReference>
<keyword evidence="6" id="KW-1185">Reference proteome</keyword>
<evidence type="ECO:0000256" key="2">
    <source>
        <dbReference type="ARBA" id="ARBA00023125"/>
    </source>
</evidence>
<dbReference type="EMBL" id="CP104562">
    <property type="protein sequence ID" value="UXH80711.1"/>
    <property type="molecule type" value="Genomic_DNA"/>
</dbReference>
<dbReference type="InterPro" id="IPR010982">
    <property type="entry name" value="Lambda_DNA-bd_dom_sf"/>
</dbReference>
<evidence type="ECO:0000259" key="4">
    <source>
        <dbReference type="PROSITE" id="PS50932"/>
    </source>
</evidence>